<keyword evidence="6 12" id="KW-0812">Transmembrane</keyword>
<dbReference type="STRING" id="667676.SAMN05192539_1012170"/>
<keyword evidence="3" id="KW-1003">Cell membrane</keyword>
<proteinExistence type="predicted"/>
<keyword evidence="8 12" id="KW-0472">Membrane</keyword>
<feature type="transmembrane region" description="Helical" evidence="12">
    <location>
        <begin position="327"/>
        <end position="358"/>
    </location>
</feature>
<dbReference type="OrthoDB" id="5422926at2"/>
<feature type="transmembrane region" description="Helical" evidence="12">
    <location>
        <begin position="56"/>
        <end position="78"/>
    </location>
</feature>
<evidence type="ECO:0000313" key="14">
    <source>
        <dbReference type="Proteomes" id="UP000198866"/>
    </source>
</evidence>
<keyword evidence="5" id="KW-0762">Sugar transport</keyword>
<evidence type="ECO:0000256" key="12">
    <source>
        <dbReference type="SAM" id="Phobius"/>
    </source>
</evidence>
<feature type="transmembrane region" description="Helical" evidence="12">
    <location>
        <begin position="137"/>
        <end position="159"/>
    </location>
</feature>
<feature type="region of interest" description="Disordered" evidence="11">
    <location>
        <begin position="1"/>
        <end position="34"/>
    </location>
</feature>
<evidence type="ECO:0000256" key="5">
    <source>
        <dbReference type="ARBA" id="ARBA00022597"/>
    </source>
</evidence>
<name>A0A1H6ZTN6_9BURK</name>
<dbReference type="InterPro" id="IPR001851">
    <property type="entry name" value="ABC_transp_permease"/>
</dbReference>
<evidence type="ECO:0000256" key="7">
    <source>
        <dbReference type="ARBA" id="ARBA00022989"/>
    </source>
</evidence>
<dbReference type="CDD" id="cd06579">
    <property type="entry name" value="TM_PBP1_transp_AraH_like"/>
    <property type="match status" value="1"/>
</dbReference>
<evidence type="ECO:0000256" key="10">
    <source>
        <dbReference type="ARBA" id="ARBA00035686"/>
    </source>
</evidence>
<feature type="compositionally biased region" description="Low complexity" evidence="11">
    <location>
        <begin position="18"/>
        <end position="34"/>
    </location>
</feature>
<sequence length="396" mass="41869">MGVAGKHFPSHGHDAADNDAQSSQSSQSSQSVPASAADERIRKESFFGHLLNRPEFAAISGTVLVFLVFAIGASGSGMFNLDGVMNWSQVSAYLGILAVGACLLMIAGEFDLSIGSMIGFAGMMVAIPAVYFHWPIWAAIVFAFAGSMALGALNGYLVMRTRLPSFIVTLAFLFILRGLTLALSIMVADRTIISGVGDLAQADPVTNFLFHGVALHALFTSLAHMGIGSLLDNGQPLVPGIPKVLLWWFGLAAICAFVLAKTRYGNWMLAVGGDANAAKNVGVPVRRVKISLFVLTAFCSCLFAVLQVCDIGSAAADRGLQKEFEAIIAAVIGGTLLTGGYGSVVGACFGALIFGVVQIGITYTNVSSDWFRVFLGVMLLIAVLFNHYVRRRVSQS</sequence>
<evidence type="ECO:0000256" key="4">
    <source>
        <dbReference type="ARBA" id="ARBA00022519"/>
    </source>
</evidence>
<keyword evidence="2" id="KW-0813">Transport</keyword>
<evidence type="ECO:0000313" key="13">
    <source>
        <dbReference type="EMBL" id="SEJ52960.1"/>
    </source>
</evidence>
<feature type="transmembrane region" description="Helical" evidence="12">
    <location>
        <begin position="114"/>
        <end position="131"/>
    </location>
</feature>
<feature type="transmembrane region" description="Helical" evidence="12">
    <location>
        <begin position="90"/>
        <end position="107"/>
    </location>
</feature>
<organism evidence="13 14">
    <name type="scientific">Paraburkholderia diazotrophica</name>
    <dbReference type="NCBI Taxonomy" id="667676"/>
    <lineage>
        <taxon>Bacteria</taxon>
        <taxon>Pseudomonadati</taxon>
        <taxon>Pseudomonadota</taxon>
        <taxon>Betaproteobacteria</taxon>
        <taxon>Burkholderiales</taxon>
        <taxon>Burkholderiaceae</taxon>
        <taxon>Paraburkholderia</taxon>
    </lineage>
</organism>
<evidence type="ECO:0000256" key="1">
    <source>
        <dbReference type="ARBA" id="ARBA00004651"/>
    </source>
</evidence>
<evidence type="ECO:0000256" key="9">
    <source>
        <dbReference type="ARBA" id="ARBA00035611"/>
    </source>
</evidence>
<protein>
    <recommendedName>
        <fullName evidence="10">Xylose transport system permease protein XylH</fullName>
    </recommendedName>
</protein>
<dbReference type="Pfam" id="PF02653">
    <property type="entry name" value="BPD_transp_2"/>
    <property type="match status" value="1"/>
</dbReference>
<dbReference type="EMBL" id="FNYE01000012">
    <property type="protein sequence ID" value="SEJ52960.1"/>
    <property type="molecule type" value="Genomic_DNA"/>
</dbReference>
<keyword evidence="14" id="KW-1185">Reference proteome</keyword>
<evidence type="ECO:0000256" key="3">
    <source>
        <dbReference type="ARBA" id="ARBA00022475"/>
    </source>
</evidence>
<feature type="transmembrane region" description="Helical" evidence="12">
    <location>
        <begin position="290"/>
        <end position="315"/>
    </location>
</feature>
<accession>A0A1H6ZTN6</accession>
<dbReference type="GO" id="GO:0022857">
    <property type="term" value="F:transmembrane transporter activity"/>
    <property type="evidence" value="ECO:0007669"/>
    <property type="project" value="InterPro"/>
</dbReference>
<dbReference type="AlphaFoldDB" id="A0A1H6ZTN6"/>
<keyword evidence="4" id="KW-0997">Cell inner membrane</keyword>
<feature type="transmembrane region" description="Helical" evidence="12">
    <location>
        <begin position="244"/>
        <end position="260"/>
    </location>
</feature>
<evidence type="ECO:0000256" key="8">
    <source>
        <dbReference type="ARBA" id="ARBA00023136"/>
    </source>
</evidence>
<feature type="transmembrane region" description="Helical" evidence="12">
    <location>
        <begin position="208"/>
        <end position="232"/>
    </location>
</feature>
<evidence type="ECO:0000256" key="2">
    <source>
        <dbReference type="ARBA" id="ARBA00022448"/>
    </source>
</evidence>
<keyword evidence="7 12" id="KW-1133">Transmembrane helix</keyword>
<feature type="transmembrane region" description="Helical" evidence="12">
    <location>
        <begin position="370"/>
        <end position="389"/>
    </location>
</feature>
<dbReference type="RefSeq" id="WP_090867226.1">
    <property type="nucleotide sequence ID" value="NZ_FNYE01000012.1"/>
</dbReference>
<dbReference type="Proteomes" id="UP000198866">
    <property type="component" value="Unassembled WGS sequence"/>
</dbReference>
<gene>
    <name evidence="13" type="ORF">SAMN05192539_1012170</name>
</gene>
<dbReference type="GO" id="GO:0005886">
    <property type="term" value="C:plasma membrane"/>
    <property type="evidence" value="ECO:0007669"/>
    <property type="project" value="UniProtKB-SubCell"/>
</dbReference>
<reference evidence="14" key="1">
    <citation type="submission" date="2016-10" db="EMBL/GenBank/DDBJ databases">
        <authorList>
            <person name="Varghese N."/>
            <person name="Submissions S."/>
        </authorList>
    </citation>
    <scope>NUCLEOTIDE SEQUENCE [LARGE SCALE GENOMIC DNA]</scope>
    <source>
        <strain evidence="14">LMG 26031</strain>
    </source>
</reference>
<evidence type="ECO:0000256" key="6">
    <source>
        <dbReference type="ARBA" id="ARBA00022692"/>
    </source>
</evidence>
<comment type="function">
    <text evidence="9">Part of the binding-protein-dependent transport system for D-xylose. Probably responsible for the translocation of the substrate across the membrane.</text>
</comment>
<dbReference type="PANTHER" id="PTHR32196:SF32">
    <property type="entry name" value="XYLOSE TRANSPORT SYSTEM PERMEASE PROTEIN XYLH"/>
    <property type="match status" value="1"/>
</dbReference>
<evidence type="ECO:0000256" key="11">
    <source>
        <dbReference type="SAM" id="MobiDB-lite"/>
    </source>
</evidence>
<feature type="transmembrane region" description="Helical" evidence="12">
    <location>
        <begin position="166"/>
        <end position="188"/>
    </location>
</feature>
<comment type="subcellular location">
    <subcellularLocation>
        <location evidence="1">Cell membrane</location>
        <topology evidence="1">Multi-pass membrane protein</topology>
    </subcellularLocation>
</comment>
<dbReference type="PANTHER" id="PTHR32196">
    <property type="entry name" value="ABC TRANSPORTER PERMEASE PROTEIN YPHD-RELATED-RELATED"/>
    <property type="match status" value="1"/>
</dbReference>